<evidence type="ECO:0000259" key="1">
    <source>
        <dbReference type="Pfam" id="PF25019"/>
    </source>
</evidence>
<proteinExistence type="predicted"/>
<dbReference type="Gene3D" id="3.80.10.10">
    <property type="entry name" value="Ribonuclease Inhibitor"/>
    <property type="match status" value="2"/>
</dbReference>
<dbReference type="PANTHER" id="PTHR47186">
    <property type="entry name" value="LEUCINE-RICH REPEAT-CONTAINING PROTEIN 57"/>
    <property type="match status" value="1"/>
</dbReference>
<dbReference type="Pfam" id="PF25019">
    <property type="entry name" value="LRR_R13L1-DRL21"/>
    <property type="match status" value="1"/>
</dbReference>
<feature type="domain" description="R13L1/DRL21-like LRR repeat region" evidence="1">
    <location>
        <begin position="148"/>
        <end position="275"/>
    </location>
</feature>
<dbReference type="EMBL" id="BTGU01000025">
    <property type="protein sequence ID" value="GMN47372.1"/>
    <property type="molecule type" value="Genomic_DNA"/>
</dbReference>
<protein>
    <recommendedName>
        <fullName evidence="1">R13L1/DRL21-like LRR repeat region domain-containing protein</fullName>
    </recommendedName>
</protein>
<organism evidence="2 3">
    <name type="scientific">Ficus carica</name>
    <name type="common">Common fig</name>
    <dbReference type="NCBI Taxonomy" id="3494"/>
    <lineage>
        <taxon>Eukaryota</taxon>
        <taxon>Viridiplantae</taxon>
        <taxon>Streptophyta</taxon>
        <taxon>Embryophyta</taxon>
        <taxon>Tracheophyta</taxon>
        <taxon>Spermatophyta</taxon>
        <taxon>Magnoliopsida</taxon>
        <taxon>eudicotyledons</taxon>
        <taxon>Gunneridae</taxon>
        <taxon>Pentapetalae</taxon>
        <taxon>rosids</taxon>
        <taxon>fabids</taxon>
        <taxon>Rosales</taxon>
        <taxon>Moraceae</taxon>
        <taxon>Ficeae</taxon>
        <taxon>Ficus</taxon>
    </lineage>
</organism>
<dbReference type="InterPro" id="IPR056789">
    <property type="entry name" value="LRR_R13L1-DRL21"/>
</dbReference>
<dbReference type="AlphaFoldDB" id="A0AA88A6H6"/>
<dbReference type="InterPro" id="IPR032675">
    <property type="entry name" value="LRR_dom_sf"/>
</dbReference>
<reference evidence="2" key="1">
    <citation type="submission" date="2023-07" db="EMBL/GenBank/DDBJ databases">
        <title>draft genome sequence of fig (Ficus carica).</title>
        <authorList>
            <person name="Takahashi T."/>
            <person name="Nishimura K."/>
        </authorList>
    </citation>
    <scope>NUCLEOTIDE SEQUENCE</scope>
</reference>
<dbReference type="SUPFAM" id="SSF52058">
    <property type="entry name" value="L domain-like"/>
    <property type="match status" value="1"/>
</dbReference>
<dbReference type="InterPro" id="IPR001611">
    <property type="entry name" value="Leu-rich_rpt"/>
</dbReference>
<dbReference type="PANTHER" id="PTHR47186:SF13">
    <property type="entry name" value="DISEASE RESISTANCE PROTEIN RGA3"/>
    <property type="match status" value="1"/>
</dbReference>
<dbReference type="Pfam" id="PF13855">
    <property type="entry name" value="LRR_8"/>
    <property type="match status" value="1"/>
</dbReference>
<comment type="caution">
    <text evidence="2">The sequence shown here is derived from an EMBL/GenBank/DDBJ whole genome shotgun (WGS) entry which is preliminary data.</text>
</comment>
<name>A0AA88A6H6_FICCA</name>
<gene>
    <name evidence="2" type="ORF">TIFTF001_016551</name>
</gene>
<dbReference type="Proteomes" id="UP001187192">
    <property type="component" value="Unassembled WGS sequence"/>
</dbReference>
<evidence type="ECO:0000313" key="3">
    <source>
        <dbReference type="Proteomes" id="UP001187192"/>
    </source>
</evidence>
<evidence type="ECO:0000313" key="2">
    <source>
        <dbReference type="EMBL" id="GMN47372.1"/>
    </source>
</evidence>
<keyword evidence="3" id="KW-1185">Reference proteome</keyword>
<sequence length="434" mass="49799">MISNFKLIRTLDLNGSGITVLPKSIGTCQHLRYLDLSKNWKLEMLPDSITNLLNLQTLRLNGCSRLQELPGDLKKLVNLRHLEIDGCYDLTHMPSGFSHLTNLQTLSKYVLTKSNGLVAKHGGKLKELMRLNYLRGKLEIPNWHVGKLTELMRLNKLRGKLEILNLRHGKDAKIEYEFANLKEKQYLRSLELKWNSNVDIDETEGPVGYEMSLEVLRPHPNLQELALANYGGVKISSWLSSLTNLVNLSLRWCTKCRHLVPLNQFHLLKKLELEDLPCLEYIDSEEDLTLDTTIVLPSLRELRLKNLPNLKGWWRDVVTNSYAAIPAFGRKPVVGEYKVEAITRDHREQHASATTNPHNIFLVSTLQIDIFTYSDNRGSAVSSGLVQEPYFSQMPEDLEMHESKGPESWYSTSHLTWRIADRILLGVRRDDGEW</sequence>
<accession>A0AA88A6H6</accession>